<evidence type="ECO:0000259" key="2">
    <source>
        <dbReference type="PROSITE" id="PS51352"/>
    </source>
</evidence>
<dbReference type="KEGG" id="tcy:Thicy_0597"/>
<dbReference type="RefSeq" id="WP_013835150.1">
    <property type="nucleotide sequence ID" value="NC_015581.1"/>
</dbReference>
<protein>
    <recommendedName>
        <fullName evidence="2">Thioredoxin domain-containing protein</fullName>
    </recommendedName>
</protein>
<dbReference type="InterPro" id="IPR013766">
    <property type="entry name" value="Thioredoxin_domain"/>
</dbReference>
<dbReference type="CDD" id="cd02951">
    <property type="entry name" value="SoxW"/>
    <property type="match status" value="1"/>
</dbReference>
<dbReference type="SUPFAM" id="SSF52833">
    <property type="entry name" value="Thioredoxin-like"/>
    <property type="match status" value="1"/>
</dbReference>
<accession>F6DBY3</accession>
<proteinExistence type="predicted"/>
<gene>
    <name evidence="3" type="ordered locus">Thicy_0597</name>
</gene>
<keyword evidence="1" id="KW-0732">Signal</keyword>
<dbReference type="InterPro" id="IPR036249">
    <property type="entry name" value="Thioredoxin-like_sf"/>
</dbReference>
<dbReference type="STRING" id="717773.Thicy_0597"/>
<evidence type="ECO:0000313" key="4">
    <source>
        <dbReference type="Proteomes" id="UP000009232"/>
    </source>
</evidence>
<dbReference type="EMBL" id="CP002776">
    <property type="protein sequence ID" value="AEG31369.1"/>
    <property type="molecule type" value="Genomic_DNA"/>
</dbReference>
<sequence>MPTRLISAVMFLFAVSLPLKAADFFDHSFGNYQEELDLAREEGKQGVFVFFEMDDCPFCHRMKETILQEPDVIEYFHEHFKVYRFDIEGSNPVTNFDGREFDTEKEMAERQYRVRATPVMIIFDLNGEPVARFTGPTRTKDEFLLFGRFVVEGHHQEMNFNRFRRQQEAS</sequence>
<organism evidence="3 4">
    <name type="scientific">Thiomicrospira cyclica (strain DSM 14477 / JCM 11371 / ALM1)</name>
    <name type="common">Thioalkalimicrobium cyclicum</name>
    <dbReference type="NCBI Taxonomy" id="717773"/>
    <lineage>
        <taxon>Bacteria</taxon>
        <taxon>Pseudomonadati</taxon>
        <taxon>Pseudomonadota</taxon>
        <taxon>Gammaproteobacteria</taxon>
        <taxon>Thiotrichales</taxon>
        <taxon>Piscirickettsiaceae</taxon>
        <taxon>Thiomicrospira</taxon>
    </lineage>
</organism>
<dbReference type="OrthoDB" id="9791630at2"/>
<dbReference type="Gene3D" id="3.40.30.10">
    <property type="entry name" value="Glutaredoxin"/>
    <property type="match status" value="1"/>
</dbReference>
<keyword evidence="4" id="KW-1185">Reference proteome</keyword>
<dbReference type="InterPro" id="IPR041737">
    <property type="entry name" value="SoxW"/>
</dbReference>
<reference evidence="3 4" key="1">
    <citation type="submission" date="2011-05" db="EMBL/GenBank/DDBJ databases">
        <title>Complete sequence of Thioalkalimicrobium cyclicum ALM1.</title>
        <authorList>
            <consortium name="US DOE Joint Genome Institute"/>
            <person name="Lucas S."/>
            <person name="Han J."/>
            <person name="Lapidus A."/>
            <person name="Cheng J.-F."/>
            <person name="Goodwin L."/>
            <person name="Pitluck S."/>
            <person name="Peters L."/>
            <person name="Mikhailova N."/>
            <person name="Davenport K."/>
            <person name="Han C."/>
            <person name="Tapia R."/>
            <person name="Land M."/>
            <person name="Hauser L."/>
            <person name="Kyrpides N."/>
            <person name="Ivanova N."/>
            <person name="Pagani I."/>
            <person name="Kappler U."/>
            <person name="Woyke T."/>
        </authorList>
    </citation>
    <scope>NUCLEOTIDE SEQUENCE [LARGE SCALE GENOMIC DNA]</scope>
    <source>
        <strain evidence="4">DSM 14477 / JCM 11371 / ALM1</strain>
    </source>
</reference>
<dbReference type="eggNOG" id="COG2143">
    <property type="taxonomic scope" value="Bacteria"/>
</dbReference>
<evidence type="ECO:0000256" key="1">
    <source>
        <dbReference type="SAM" id="SignalP"/>
    </source>
</evidence>
<dbReference type="PROSITE" id="PS51352">
    <property type="entry name" value="THIOREDOXIN_2"/>
    <property type="match status" value="1"/>
</dbReference>
<feature type="signal peptide" evidence="1">
    <location>
        <begin position="1"/>
        <end position="21"/>
    </location>
</feature>
<dbReference type="Pfam" id="PF13098">
    <property type="entry name" value="Thioredoxin_2"/>
    <property type="match status" value="1"/>
</dbReference>
<dbReference type="HOGENOM" id="CLU_120998_1_0_6"/>
<dbReference type="Proteomes" id="UP000009232">
    <property type="component" value="Chromosome"/>
</dbReference>
<name>F6DBY3_THICA</name>
<dbReference type="AlphaFoldDB" id="F6DBY3"/>
<feature type="domain" description="Thioredoxin" evidence="2">
    <location>
        <begin position="15"/>
        <end position="156"/>
    </location>
</feature>
<dbReference type="InterPro" id="IPR012336">
    <property type="entry name" value="Thioredoxin-like_fold"/>
</dbReference>
<feature type="chain" id="PRO_5003333070" description="Thioredoxin domain-containing protein" evidence="1">
    <location>
        <begin position="22"/>
        <end position="170"/>
    </location>
</feature>
<evidence type="ECO:0000313" key="3">
    <source>
        <dbReference type="EMBL" id="AEG31369.1"/>
    </source>
</evidence>